<evidence type="ECO:0000313" key="2">
    <source>
        <dbReference type="Proteomes" id="UP000460272"/>
    </source>
</evidence>
<dbReference type="InterPro" id="IPR036412">
    <property type="entry name" value="HAD-like_sf"/>
</dbReference>
<organism evidence="1 2">
    <name type="scientific">Trebonia kvetii</name>
    <dbReference type="NCBI Taxonomy" id="2480626"/>
    <lineage>
        <taxon>Bacteria</taxon>
        <taxon>Bacillati</taxon>
        <taxon>Actinomycetota</taxon>
        <taxon>Actinomycetes</taxon>
        <taxon>Streptosporangiales</taxon>
        <taxon>Treboniaceae</taxon>
        <taxon>Trebonia</taxon>
    </lineage>
</organism>
<dbReference type="Proteomes" id="UP000460272">
    <property type="component" value="Unassembled WGS sequence"/>
</dbReference>
<accession>A0A6P2C344</accession>
<dbReference type="AlphaFoldDB" id="A0A6P2C344"/>
<dbReference type="OrthoDB" id="5504491at2"/>
<dbReference type="EMBL" id="RPFW01000002">
    <property type="protein sequence ID" value="TVZ05819.1"/>
    <property type="molecule type" value="Genomic_DNA"/>
</dbReference>
<dbReference type="Pfam" id="PF00702">
    <property type="entry name" value="Hydrolase"/>
    <property type="match status" value="1"/>
</dbReference>
<dbReference type="SUPFAM" id="SSF56784">
    <property type="entry name" value="HAD-like"/>
    <property type="match status" value="1"/>
</dbReference>
<keyword evidence="1" id="KW-0378">Hydrolase</keyword>
<dbReference type="GO" id="GO:0005829">
    <property type="term" value="C:cytosol"/>
    <property type="evidence" value="ECO:0007669"/>
    <property type="project" value="TreeGrafter"/>
</dbReference>
<proteinExistence type="predicted"/>
<dbReference type="PANTHER" id="PTHR43434">
    <property type="entry name" value="PHOSPHOGLYCOLATE PHOSPHATASE"/>
    <property type="match status" value="1"/>
</dbReference>
<dbReference type="GO" id="GO:0006281">
    <property type="term" value="P:DNA repair"/>
    <property type="evidence" value="ECO:0007669"/>
    <property type="project" value="TreeGrafter"/>
</dbReference>
<comment type="caution">
    <text evidence="1">The sequence shown here is derived from an EMBL/GenBank/DDBJ whole genome shotgun (WGS) entry which is preliminary data.</text>
</comment>
<gene>
    <name evidence="1" type="ORF">EAS64_11490</name>
</gene>
<dbReference type="GO" id="GO:0008967">
    <property type="term" value="F:phosphoglycolate phosphatase activity"/>
    <property type="evidence" value="ECO:0007669"/>
    <property type="project" value="TreeGrafter"/>
</dbReference>
<name>A0A6P2C344_9ACTN</name>
<protein>
    <submittedName>
        <fullName evidence="1">HAD family hydrolase</fullName>
    </submittedName>
</protein>
<reference evidence="1 2" key="1">
    <citation type="submission" date="2018-11" db="EMBL/GenBank/DDBJ databases">
        <title>Trebonia kvetii gen.nov., sp.nov., a novel acidophilic actinobacterium, and proposal of the new actinobacterial family Treboniaceae fam. nov.</title>
        <authorList>
            <person name="Rapoport D."/>
            <person name="Sagova-Mareckova M."/>
            <person name="Sedlacek I."/>
            <person name="Provaznik J."/>
            <person name="Kralova S."/>
            <person name="Pavlinic D."/>
            <person name="Benes V."/>
            <person name="Kopecky J."/>
        </authorList>
    </citation>
    <scope>NUCLEOTIDE SEQUENCE [LARGE SCALE GENOMIC DNA]</scope>
    <source>
        <strain evidence="1 2">15Tr583</strain>
    </source>
</reference>
<keyword evidence="2" id="KW-1185">Reference proteome</keyword>
<dbReference type="InterPro" id="IPR050155">
    <property type="entry name" value="HAD-like_hydrolase_sf"/>
</dbReference>
<dbReference type="InterPro" id="IPR023214">
    <property type="entry name" value="HAD_sf"/>
</dbReference>
<sequence length="219" mass="22406">MAGTTVRDDNTVMEAFAAAIASRNLPAADFNSGMKYARETMGQSKIEVFRHILGSEASAKAANEAFEEHYAGAVAAGDISPMPGAVGLFAACRAAGIKVCLSTGFAPVTRDAIVAALGWETLVDLFLSPADAGRGRPWPDMPLTALLRLRGESVNSLAVVGDTPSDIEAGLRAGAGLVVGVLSGDCTFDELNAVKAATGLPGAPLILDSVADLLPHLGL</sequence>
<evidence type="ECO:0000313" key="1">
    <source>
        <dbReference type="EMBL" id="TVZ05819.1"/>
    </source>
</evidence>
<dbReference type="PANTHER" id="PTHR43434:SF19">
    <property type="entry name" value="PHOSPHONOACETALDEHYDE HYDROLASE"/>
    <property type="match status" value="1"/>
</dbReference>
<dbReference type="Gene3D" id="3.40.50.1000">
    <property type="entry name" value="HAD superfamily/HAD-like"/>
    <property type="match status" value="1"/>
</dbReference>